<sequence>MRSLMRMRRPRDIAAGVLATVRRADPPVIWGAEPMNGGNFLYLWATAWARRRETGRPWLVRYKPKMEPWLTEFPALRDLTVQEEDVSFRQERTVEWGQQTYQDWFFRDLLDFTRERLLESNGFQARLKQVDRGAVVVNVRRGDYYSDPVHRANFGFDIAGYVRAAVARIPRDEAGRIILVSDDVDWCRENLGFLSAWGDVGTIPGEHDMFNDLAQLAGGRHLVLANSTFSYWGGYLASAMPPSDRPQSVQAPLHFNRLYARGESPLLLPQWQAIPDDAFI</sequence>
<dbReference type="InterPro" id="IPR002516">
    <property type="entry name" value="Glyco_trans_11"/>
</dbReference>
<dbReference type="EMBL" id="PKJT01000003">
    <property type="protein sequence ID" value="PKZ82601.1"/>
    <property type="molecule type" value="Genomic_DNA"/>
</dbReference>
<evidence type="ECO:0000256" key="1">
    <source>
        <dbReference type="ARBA" id="ARBA00022676"/>
    </source>
</evidence>
<dbReference type="RefSeq" id="WP_052007040.1">
    <property type="nucleotide sequence ID" value="NZ_PKJT01000003.1"/>
</dbReference>
<evidence type="ECO:0000313" key="4">
    <source>
        <dbReference type="Proteomes" id="UP000234847"/>
    </source>
</evidence>
<evidence type="ECO:0000313" key="3">
    <source>
        <dbReference type="EMBL" id="PKZ82601.1"/>
    </source>
</evidence>
<dbReference type="PANTHER" id="PTHR11927:SF9">
    <property type="entry name" value="L-FUCOSYLTRANSFERASE"/>
    <property type="match status" value="1"/>
</dbReference>
<gene>
    <name evidence="3" type="ORF">CYJ95_05265</name>
</gene>
<dbReference type="AlphaFoldDB" id="A0AAX0VM39"/>
<keyword evidence="2" id="KW-0808">Transferase</keyword>
<dbReference type="GO" id="GO:0016020">
    <property type="term" value="C:membrane"/>
    <property type="evidence" value="ECO:0007669"/>
    <property type="project" value="InterPro"/>
</dbReference>
<dbReference type="Proteomes" id="UP000234847">
    <property type="component" value="Unassembled WGS sequence"/>
</dbReference>
<name>A0AAX0VM39_MICLU</name>
<dbReference type="GO" id="GO:0008107">
    <property type="term" value="F:galactoside 2-alpha-L-fucosyltransferase activity"/>
    <property type="evidence" value="ECO:0007669"/>
    <property type="project" value="InterPro"/>
</dbReference>
<evidence type="ECO:0008006" key="5">
    <source>
        <dbReference type="Google" id="ProtNLM"/>
    </source>
</evidence>
<reference evidence="3 4" key="1">
    <citation type="submission" date="2017-12" db="EMBL/GenBank/DDBJ databases">
        <title>Phylogenetic diversity of female urinary microbiome.</title>
        <authorList>
            <person name="Thomas-White K."/>
            <person name="Wolfe A.J."/>
        </authorList>
    </citation>
    <scope>NUCLEOTIDE SEQUENCE [LARGE SCALE GENOMIC DNA]</scope>
    <source>
        <strain evidence="3 4">UMB0038</strain>
    </source>
</reference>
<proteinExistence type="predicted"/>
<accession>A0AAX0VM39</accession>
<dbReference type="GO" id="GO:0005975">
    <property type="term" value="P:carbohydrate metabolic process"/>
    <property type="evidence" value="ECO:0007669"/>
    <property type="project" value="InterPro"/>
</dbReference>
<dbReference type="Pfam" id="PF01531">
    <property type="entry name" value="Glyco_transf_11"/>
    <property type="match status" value="1"/>
</dbReference>
<protein>
    <recommendedName>
        <fullName evidence="5">Glycosyl transferase family 11</fullName>
    </recommendedName>
</protein>
<comment type="caution">
    <text evidence="3">The sequence shown here is derived from an EMBL/GenBank/DDBJ whole genome shotgun (WGS) entry which is preliminary data.</text>
</comment>
<organism evidence="3 4">
    <name type="scientific">Micrococcus luteus</name>
    <name type="common">Micrococcus lysodeikticus</name>
    <dbReference type="NCBI Taxonomy" id="1270"/>
    <lineage>
        <taxon>Bacteria</taxon>
        <taxon>Bacillati</taxon>
        <taxon>Actinomycetota</taxon>
        <taxon>Actinomycetes</taxon>
        <taxon>Micrococcales</taxon>
        <taxon>Micrococcaceae</taxon>
        <taxon>Micrococcus</taxon>
    </lineage>
</organism>
<dbReference type="PANTHER" id="PTHR11927">
    <property type="entry name" value="GALACTOSIDE 2-L-FUCOSYLTRANSFERASE"/>
    <property type="match status" value="1"/>
</dbReference>
<evidence type="ECO:0000256" key="2">
    <source>
        <dbReference type="ARBA" id="ARBA00022679"/>
    </source>
</evidence>
<keyword evidence="1" id="KW-0328">Glycosyltransferase</keyword>